<dbReference type="PANTHER" id="PTHR43884">
    <property type="entry name" value="ACYL-COA DEHYDROGENASE"/>
    <property type="match status" value="1"/>
</dbReference>
<dbReference type="InterPro" id="IPR046373">
    <property type="entry name" value="Acyl-CoA_Oxase/DH_mid-dom_sf"/>
</dbReference>
<dbReference type="GO" id="GO:0008470">
    <property type="term" value="F:3-methylbutanoyl-CoA dehydrogenase activity"/>
    <property type="evidence" value="ECO:0007669"/>
    <property type="project" value="TreeGrafter"/>
</dbReference>
<comment type="caution">
    <text evidence="4">The sequence shown here is derived from an EMBL/GenBank/DDBJ whole genome shotgun (WGS) entry which is preliminary data.</text>
</comment>
<reference evidence="4 5" key="1">
    <citation type="submission" date="2020-07" db="EMBL/GenBank/DDBJ databases">
        <title>Sequencing the genomes of 1000 actinobacteria strains.</title>
        <authorList>
            <person name="Klenk H.-P."/>
        </authorList>
    </citation>
    <scope>NUCLEOTIDE SEQUENCE [LARGE SCALE GENOMIC DNA]</scope>
    <source>
        <strain evidence="4 5">DSM 43461</strain>
    </source>
</reference>
<feature type="domain" description="Acyl-CoA dehydrogenase/oxidase N-terminal" evidence="2">
    <location>
        <begin position="28"/>
        <end position="117"/>
    </location>
</feature>
<dbReference type="AlphaFoldDB" id="A0A7Y9GAQ9"/>
<protein>
    <submittedName>
        <fullName evidence="4">Alkylation response protein AidB-like acyl-CoA dehydrogenase</fullName>
    </submittedName>
</protein>
<dbReference type="InterPro" id="IPR009100">
    <property type="entry name" value="AcylCoA_DH/oxidase_NM_dom_sf"/>
</dbReference>
<feature type="domain" description="Acyl-CoA dehydrogenase C-terminal" evidence="3">
    <location>
        <begin position="248"/>
        <end position="381"/>
    </location>
</feature>
<proteinExistence type="predicted"/>
<organism evidence="4 5">
    <name type="scientific">Actinomadura citrea</name>
    <dbReference type="NCBI Taxonomy" id="46158"/>
    <lineage>
        <taxon>Bacteria</taxon>
        <taxon>Bacillati</taxon>
        <taxon>Actinomycetota</taxon>
        <taxon>Actinomycetes</taxon>
        <taxon>Streptosporangiales</taxon>
        <taxon>Thermomonosporaceae</taxon>
        <taxon>Actinomadura</taxon>
    </lineage>
</organism>
<dbReference type="PANTHER" id="PTHR43884:SF12">
    <property type="entry name" value="ISOVALERYL-COA DEHYDROGENASE, MITOCHONDRIAL-RELATED"/>
    <property type="match status" value="1"/>
</dbReference>
<dbReference type="Pfam" id="PF08028">
    <property type="entry name" value="Acyl-CoA_dh_2"/>
    <property type="match status" value="1"/>
</dbReference>
<name>A0A7Y9GAQ9_9ACTN</name>
<dbReference type="Gene3D" id="1.20.140.10">
    <property type="entry name" value="Butyryl-CoA Dehydrogenase, subunit A, domain 3"/>
    <property type="match status" value="1"/>
</dbReference>
<dbReference type="SUPFAM" id="SSF47203">
    <property type="entry name" value="Acyl-CoA dehydrogenase C-terminal domain-like"/>
    <property type="match status" value="1"/>
</dbReference>
<keyword evidence="1" id="KW-0560">Oxidoreductase</keyword>
<dbReference type="Gene3D" id="1.10.540.10">
    <property type="entry name" value="Acyl-CoA dehydrogenase/oxidase, N-terminal domain"/>
    <property type="match status" value="1"/>
</dbReference>
<gene>
    <name evidence="4" type="ORF">BJ999_003380</name>
</gene>
<dbReference type="GO" id="GO:0050660">
    <property type="term" value="F:flavin adenine dinucleotide binding"/>
    <property type="evidence" value="ECO:0007669"/>
    <property type="project" value="InterPro"/>
</dbReference>
<dbReference type="InterPro" id="IPR036250">
    <property type="entry name" value="AcylCo_DH-like_C"/>
</dbReference>
<evidence type="ECO:0000259" key="2">
    <source>
        <dbReference type="Pfam" id="PF02771"/>
    </source>
</evidence>
<keyword evidence="5" id="KW-1185">Reference proteome</keyword>
<dbReference type="RefSeq" id="WP_179834184.1">
    <property type="nucleotide sequence ID" value="NZ_BMRD01000013.1"/>
</dbReference>
<dbReference type="PIRSF" id="PIRSF016578">
    <property type="entry name" value="HsaA"/>
    <property type="match status" value="1"/>
</dbReference>
<dbReference type="Pfam" id="PF02771">
    <property type="entry name" value="Acyl-CoA_dh_N"/>
    <property type="match status" value="1"/>
</dbReference>
<evidence type="ECO:0000259" key="3">
    <source>
        <dbReference type="Pfam" id="PF08028"/>
    </source>
</evidence>
<dbReference type="EMBL" id="JACCBT010000001">
    <property type="protein sequence ID" value="NYE13084.1"/>
    <property type="molecule type" value="Genomic_DNA"/>
</dbReference>
<dbReference type="InterPro" id="IPR013107">
    <property type="entry name" value="Acyl-CoA_DH_C"/>
</dbReference>
<evidence type="ECO:0000256" key="1">
    <source>
        <dbReference type="ARBA" id="ARBA00023002"/>
    </source>
</evidence>
<dbReference type="Proteomes" id="UP000591272">
    <property type="component" value="Unassembled WGS sequence"/>
</dbReference>
<dbReference type="InterPro" id="IPR013786">
    <property type="entry name" value="AcylCoA_DH/ox_N"/>
</dbReference>
<accession>A0A7Y9GAQ9</accession>
<dbReference type="InterPro" id="IPR037069">
    <property type="entry name" value="AcylCoA_DH/ox_N_sf"/>
</dbReference>
<evidence type="ECO:0000313" key="4">
    <source>
        <dbReference type="EMBL" id="NYE13084.1"/>
    </source>
</evidence>
<dbReference type="Gene3D" id="2.40.110.10">
    <property type="entry name" value="Butyryl-CoA Dehydrogenase, subunit A, domain 2"/>
    <property type="match status" value="1"/>
</dbReference>
<evidence type="ECO:0000313" key="5">
    <source>
        <dbReference type="Proteomes" id="UP000591272"/>
    </source>
</evidence>
<dbReference type="GO" id="GO:0006552">
    <property type="term" value="P:L-leucine catabolic process"/>
    <property type="evidence" value="ECO:0007669"/>
    <property type="project" value="TreeGrafter"/>
</dbReference>
<dbReference type="SUPFAM" id="SSF56645">
    <property type="entry name" value="Acyl-CoA dehydrogenase NM domain-like"/>
    <property type="match status" value="1"/>
</dbReference>
<sequence>MSVNTEQQTFTDHPSRDERFAAALRRADLVAAELRATAAERDRANRSPRNEVELLRAHDLLQVQEPVEYGGDGLSYAQASLITRRIARGDTSIAHLIGYHYAQTRIAPLFGTPEQADALSRRNGQEKLFWGGVQNPRGGSDLVLTRSGDGFRLDGRRSFASGASLGDHLSVTAAHEGELVFISLPAGRQGFRALGDWDNIGQRLTDSGGVEFDGTRVDRAEILGPDPLTGRTLTAYQTLVTPHWQLAFVNFYTGTAEGALDEALDWTRLRGAPWETSGVDSAAEDPYVLQTVGEVRSEIRAAALLADRAGEALQAALDTGPSLTDEQRAEAAVAVYEAKYLTTKVALAAASRLFEIQGARATTSAYGFDRHWRNLRTHTLHDPVAYKAREVGDWTLNRRAPQFSLYR</sequence>